<evidence type="ECO:0000259" key="2">
    <source>
        <dbReference type="Pfam" id="PF01636"/>
    </source>
</evidence>
<feature type="domain" description="Aminoglycoside phosphotransferase" evidence="2">
    <location>
        <begin position="73"/>
        <end position="244"/>
    </location>
</feature>
<dbReference type="AlphaFoldDB" id="A0A8J6YWW1"/>
<evidence type="ECO:0000313" key="3">
    <source>
        <dbReference type="EMBL" id="MBE3639097.1"/>
    </source>
</evidence>
<keyword evidence="4" id="KW-1185">Reference proteome</keyword>
<dbReference type="SUPFAM" id="SSF56112">
    <property type="entry name" value="Protein kinase-like (PK-like)"/>
    <property type="match status" value="1"/>
</dbReference>
<evidence type="ECO:0000256" key="1">
    <source>
        <dbReference type="SAM" id="MobiDB-lite"/>
    </source>
</evidence>
<dbReference type="InterPro" id="IPR011009">
    <property type="entry name" value="Kinase-like_dom_sf"/>
</dbReference>
<feature type="region of interest" description="Disordered" evidence="1">
    <location>
        <begin position="312"/>
        <end position="350"/>
    </location>
</feature>
<protein>
    <submittedName>
        <fullName evidence="3">Phosphotransferase</fullName>
    </submittedName>
</protein>
<accession>A0A8J6YWW1</accession>
<proteinExistence type="predicted"/>
<dbReference type="InterPro" id="IPR002575">
    <property type="entry name" value="Aminoglycoside_PTrfase"/>
</dbReference>
<organism evidence="3 4">
    <name type="scientific">Mangrovicoccus algicola</name>
    <dbReference type="NCBI Taxonomy" id="2771008"/>
    <lineage>
        <taxon>Bacteria</taxon>
        <taxon>Pseudomonadati</taxon>
        <taxon>Pseudomonadota</taxon>
        <taxon>Alphaproteobacteria</taxon>
        <taxon>Rhodobacterales</taxon>
        <taxon>Paracoccaceae</taxon>
        <taxon>Mangrovicoccus</taxon>
    </lineage>
</organism>
<dbReference type="RefSeq" id="WP_193183406.1">
    <property type="nucleotide sequence ID" value="NZ_JACVXA010000038.1"/>
</dbReference>
<dbReference type="EMBL" id="JACVXA010000038">
    <property type="protein sequence ID" value="MBE3639097.1"/>
    <property type="molecule type" value="Genomic_DNA"/>
</dbReference>
<gene>
    <name evidence="3" type="ORF">ICN82_12890</name>
</gene>
<name>A0A8J6YWW1_9RHOB</name>
<reference evidence="3" key="1">
    <citation type="submission" date="2020-09" db="EMBL/GenBank/DDBJ databases">
        <title>A novel bacterium of genus Mangrovicoccus, isolated from South China Sea.</title>
        <authorList>
            <person name="Huang H."/>
            <person name="Mo K."/>
            <person name="Hu Y."/>
        </authorList>
    </citation>
    <scope>NUCLEOTIDE SEQUENCE</scope>
    <source>
        <strain evidence="3">HB182678</strain>
    </source>
</reference>
<evidence type="ECO:0000313" key="4">
    <source>
        <dbReference type="Proteomes" id="UP000609121"/>
    </source>
</evidence>
<comment type="caution">
    <text evidence="3">The sequence shown here is derived from an EMBL/GenBank/DDBJ whole genome shotgun (WGS) entry which is preliminary data.</text>
</comment>
<dbReference type="Pfam" id="PF01636">
    <property type="entry name" value="APH"/>
    <property type="match status" value="1"/>
</dbReference>
<sequence length="350" mass="37728">MAPSSLSSLSESIGALPTGLREAILSWIETQPGGAGGWELRIGRDAGRRGGRRRVILEASGPDGRHLAIKAHASRRRNSGEYRALAAMAAAGAETAAPVHLDARGRFLAMEWIDGPRLSELLGGPGREEMLLRAGLWLAALHRPGRRLPLLRRAPPRAALPLLKGEGAIGEALARLRRRQRQQGGARGPVRLLHGDFHAGNLFMRDGRPVGFDREHDVYGPVQHDLAKFLVDLGQRRAEAAAEGSPWAGTGEEDRRRFFEGYGALMPENVAGLDLAEDRLLFRLWRRGVLRRGGSALEELMRARGLLGNDAGSRPGRLVQGAGGADWVSDAEPGPRRGLVSLHPGKLTGG</sequence>
<dbReference type="Gene3D" id="3.90.1200.10">
    <property type="match status" value="1"/>
</dbReference>
<dbReference type="Proteomes" id="UP000609121">
    <property type="component" value="Unassembled WGS sequence"/>
</dbReference>